<evidence type="ECO:0000313" key="5">
    <source>
        <dbReference type="Proteomes" id="UP000533953"/>
    </source>
</evidence>
<reference evidence="5 6" key="1">
    <citation type="submission" date="2020-03" db="EMBL/GenBank/DDBJ databases">
        <title>Soil Listeria distribution.</title>
        <authorList>
            <person name="Liao J."/>
            <person name="Wiedmann M."/>
        </authorList>
    </citation>
    <scope>NUCLEOTIDE SEQUENCE [LARGE SCALE GENOMIC DNA]</scope>
    <source>
        <strain evidence="4 6">FSL L7-0259</strain>
        <strain evidence="3 5">FSL L7-1547</strain>
    </source>
</reference>
<evidence type="ECO:0000259" key="2">
    <source>
        <dbReference type="PROSITE" id="PS50994"/>
    </source>
</evidence>
<gene>
    <name evidence="4" type="ORF">HCB27_18180</name>
    <name evidence="3" type="ORF">HCI99_17470</name>
</gene>
<accession>A0A7X0ZA74</accession>
<dbReference type="InterPro" id="IPR050900">
    <property type="entry name" value="Transposase_IS3/IS150/IS904"/>
</dbReference>
<comment type="function">
    <text evidence="1">Involved in the transposition of the insertion sequence.</text>
</comment>
<evidence type="ECO:0000313" key="6">
    <source>
        <dbReference type="Proteomes" id="UP000541735"/>
    </source>
</evidence>
<evidence type="ECO:0000313" key="4">
    <source>
        <dbReference type="EMBL" id="MBC2178532.1"/>
    </source>
</evidence>
<dbReference type="AlphaFoldDB" id="A0A7X0ZA74"/>
<dbReference type="PANTHER" id="PTHR46889:SF4">
    <property type="entry name" value="TRANSPOSASE INSO FOR INSERTION SEQUENCE ELEMENT IS911B-RELATED"/>
    <property type="match status" value="1"/>
</dbReference>
<protein>
    <submittedName>
        <fullName evidence="4">IS3 family transposase</fullName>
    </submittedName>
</protein>
<dbReference type="Proteomes" id="UP000541735">
    <property type="component" value="Unassembled WGS sequence"/>
</dbReference>
<organism evidence="4 6">
    <name type="scientific">Listeria booriae</name>
    <dbReference type="NCBI Taxonomy" id="1552123"/>
    <lineage>
        <taxon>Bacteria</taxon>
        <taxon>Bacillati</taxon>
        <taxon>Bacillota</taxon>
        <taxon>Bacilli</taxon>
        <taxon>Bacillales</taxon>
        <taxon>Listeriaceae</taxon>
        <taxon>Listeria</taxon>
    </lineage>
</organism>
<sequence length="295" mass="35114">MPRLSLIRQKNIYCVITALREKYPIVKLCEVAGIARSSYYKWLNRKASISELVNQELEKKIIEIAEQVNHIYGYRRMTLAVNRALHTNYNWKRIRRIMRMNQLFSVIRRKKPKWFKSTAEHTAKNMLCRQFHAAQPNEKWCTDVTELKYGNGCKKYLSAIIDLYDRSIVSYILSNKNDNKLVMDTIKRAMKRNPKARPMIHSDRGFQYTSHAYRQLKEKFQFKLSMSRVAKCLDNQPIESFWGTLKAEYYYLHSIESENELIRGIHTYIDFYQNERVVAKFNGLTPSEYRNKAII</sequence>
<dbReference type="Proteomes" id="UP000533953">
    <property type="component" value="Unassembled WGS sequence"/>
</dbReference>
<proteinExistence type="predicted"/>
<dbReference type="InterPro" id="IPR048020">
    <property type="entry name" value="Transpos_IS3"/>
</dbReference>
<dbReference type="GO" id="GO:0015074">
    <property type="term" value="P:DNA integration"/>
    <property type="evidence" value="ECO:0007669"/>
    <property type="project" value="InterPro"/>
</dbReference>
<dbReference type="EMBL" id="JAARYD010000020">
    <property type="protein sequence ID" value="MBC2178532.1"/>
    <property type="molecule type" value="Genomic_DNA"/>
</dbReference>
<dbReference type="InterPro" id="IPR025948">
    <property type="entry name" value="HTH-like_dom"/>
</dbReference>
<name>A0A7X0ZA74_9LIST</name>
<dbReference type="GO" id="GO:0003676">
    <property type="term" value="F:nucleic acid binding"/>
    <property type="evidence" value="ECO:0007669"/>
    <property type="project" value="InterPro"/>
</dbReference>
<evidence type="ECO:0000313" key="3">
    <source>
        <dbReference type="EMBL" id="MBC1493605.1"/>
    </source>
</evidence>
<dbReference type="InterPro" id="IPR001584">
    <property type="entry name" value="Integrase_cat-core"/>
</dbReference>
<dbReference type="Gene3D" id="3.30.420.10">
    <property type="entry name" value="Ribonuclease H-like superfamily/Ribonuclease H"/>
    <property type="match status" value="1"/>
</dbReference>
<comment type="caution">
    <text evidence="4">The sequence shown here is derived from an EMBL/GenBank/DDBJ whole genome shotgun (WGS) entry which is preliminary data.</text>
</comment>
<dbReference type="PROSITE" id="PS50994">
    <property type="entry name" value="INTEGRASE"/>
    <property type="match status" value="1"/>
</dbReference>
<dbReference type="Pfam" id="PF13276">
    <property type="entry name" value="HTH_21"/>
    <property type="match status" value="1"/>
</dbReference>
<dbReference type="NCBIfam" id="NF033516">
    <property type="entry name" value="transpos_IS3"/>
    <property type="match status" value="1"/>
</dbReference>
<dbReference type="InterPro" id="IPR036397">
    <property type="entry name" value="RNaseH_sf"/>
</dbReference>
<dbReference type="Pfam" id="PF13333">
    <property type="entry name" value="rve_2"/>
    <property type="match status" value="1"/>
</dbReference>
<evidence type="ECO:0000256" key="1">
    <source>
        <dbReference type="ARBA" id="ARBA00002286"/>
    </source>
</evidence>
<feature type="domain" description="Integrase catalytic" evidence="2">
    <location>
        <begin position="132"/>
        <end position="294"/>
    </location>
</feature>
<dbReference type="InterPro" id="IPR012337">
    <property type="entry name" value="RNaseH-like_sf"/>
</dbReference>
<dbReference type="EMBL" id="JAASTX010000049">
    <property type="protein sequence ID" value="MBC1493605.1"/>
    <property type="molecule type" value="Genomic_DNA"/>
</dbReference>
<dbReference type="PANTHER" id="PTHR46889">
    <property type="entry name" value="TRANSPOSASE INSF FOR INSERTION SEQUENCE IS3B-RELATED"/>
    <property type="match status" value="1"/>
</dbReference>
<dbReference type="SUPFAM" id="SSF53098">
    <property type="entry name" value="Ribonuclease H-like"/>
    <property type="match status" value="1"/>
</dbReference>
<dbReference type="Pfam" id="PF00665">
    <property type="entry name" value="rve"/>
    <property type="match status" value="1"/>
</dbReference>